<feature type="signal peptide" evidence="6">
    <location>
        <begin position="1"/>
        <end position="26"/>
    </location>
</feature>
<dbReference type="GO" id="GO:0006508">
    <property type="term" value="P:proteolysis"/>
    <property type="evidence" value="ECO:0007669"/>
    <property type="project" value="UniProtKB-KW"/>
</dbReference>
<evidence type="ECO:0000256" key="3">
    <source>
        <dbReference type="ARBA" id="ARBA00022729"/>
    </source>
</evidence>
<organism evidence="8 9">
    <name type="scientific">Sanghuangporus baumii</name>
    <name type="common">Phellinus baumii</name>
    <dbReference type="NCBI Taxonomy" id="108892"/>
    <lineage>
        <taxon>Eukaryota</taxon>
        <taxon>Fungi</taxon>
        <taxon>Dikarya</taxon>
        <taxon>Basidiomycota</taxon>
        <taxon>Agaricomycotina</taxon>
        <taxon>Agaricomycetes</taxon>
        <taxon>Hymenochaetales</taxon>
        <taxon>Hymenochaetaceae</taxon>
        <taxon>Sanghuangporus</taxon>
    </lineage>
</organism>
<protein>
    <recommendedName>
        <fullName evidence="5">Dipeptidyl-peptidase V</fullName>
    </recommendedName>
</protein>
<keyword evidence="3 6" id="KW-0732">Signal</keyword>
<comment type="similarity">
    <text evidence="1">Belongs to the peptidase S9C family.</text>
</comment>
<evidence type="ECO:0000256" key="2">
    <source>
        <dbReference type="ARBA" id="ARBA00022670"/>
    </source>
</evidence>
<dbReference type="SUPFAM" id="SSF82171">
    <property type="entry name" value="DPP6 N-terminal domain-like"/>
    <property type="match status" value="1"/>
</dbReference>
<dbReference type="AlphaFoldDB" id="A0A9Q5HPY1"/>
<dbReference type="Gene3D" id="3.40.50.1820">
    <property type="entry name" value="alpha/beta hydrolase"/>
    <property type="match status" value="1"/>
</dbReference>
<evidence type="ECO:0000313" key="8">
    <source>
        <dbReference type="EMBL" id="OCB83847.1"/>
    </source>
</evidence>
<keyword evidence="4" id="KW-0378">Hydrolase</keyword>
<evidence type="ECO:0000313" key="9">
    <source>
        <dbReference type="Proteomes" id="UP000757232"/>
    </source>
</evidence>
<feature type="domain" description="Peptidase S9 prolyl oligopeptidase catalytic" evidence="7">
    <location>
        <begin position="573"/>
        <end position="786"/>
    </location>
</feature>
<dbReference type="OrthoDB" id="416344at2759"/>
<dbReference type="Pfam" id="PF00326">
    <property type="entry name" value="Peptidase_S9"/>
    <property type="match status" value="1"/>
</dbReference>
<gene>
    <name evidence="8" type="ORF">A7U60_g9052</name>
</gene>
<dbReference type="InterPro" id="IPR029058">
    <property type="entry name" value="AB_hydrolase_fold"/>
</dbReference>
<evidence type="ECO:0000256" key="1">
    <source>
        <dbReference type="ARBA" id="ARBA00010040"/>
    </source>
</evidence>
<dbReference type="PANTHER" id="PTHR42776">
    <property type="entry name" value="SERINE PEPTIDASE S9 FAMILY MEMBER"/>
    <property type="match status" value="1"/>
</dbReference>
<dbReference type="SUPFAM" id="SSF53474">
    <property type="entry name" value="alpha/beta-Hydrolases"/>
    <property type="match status" value="1"/>
</dbReference>
<comment type="caution">
    <text evidence="8">The sequence shown here is derived from an EMBL/GenBank/DDBJ whole genome shotgun (WGS) entry which is preliminary data.</text>
</comment>
<evidence type="ECO:0000256" key="6">
    <source>
        <dbReference type="SAM" id="SignalP"/>
    </source>
</evidence>
<evidence type="ECO:0000259" key="7">
    <source>
        <dbReference type="Pfam" id="PF00326"/>
    </source>
</evidence>
<dbReference type="Proteomes" id="UP000757232">
    <property type="component" value="Unassembled WGS sequence"/>
</dbReference>
<dbReference type="EMBL" id="LNZH02000217">
    <property type="protein sequence ID" value="OCB83847.1"/>
    <property type="molecule type" value="Genomic_DNA"/>
</dbReference>
<feature type="chain" id="PRO_5040484190" description="Dipeptidyl-peptidase V" evidence="6">
    <location>
        <begin position="27"/>
        <end position="794"/>
    </location>
</feature>
<dbReference type="Gene3D" id="2.120.10.60">
    <property type="entry name" value="Tricorn protease N-terminal domain"/>
    <property type="match status" value="1"/>
</dbReference>
<sequence length="794" mass="87752">MRARPALNLLGAAFLFLSPFEARVQASQAPFATHSPPSSPSKPDTMLVDWKSDDFTFKSGPDIFTPKDLVELPRPGTGAANWKGDLALVSVSTYSFKDKNSVELTAASNNKSIWLVPLESTISPLEIPLANGGDAFWLDDRTIGHVIASSSSSSETGKNQASGHELYAISVKFTAESLNAPESPVLIGTFPAGTSPANFRYIPAAERLAFSAYVYADGKLESVQEQNEAYEARGNSALVYDETFERHWDTWTGPKRSKLFTVRLAKTGGGDAKWDLGKEFAAPLKDYKHDVPVEPFGGLEDFSVSDTHIVYTTKDPVLPAATHTKQNIYIVDLLGKDSPRELTSGQQGATHNPVFSRSGTKVAWTELDEDGYESDRAKIVVYDLATNVRFTLAQDWDRSAGELSWTNDDKALLITAGEHAHVKLFKLVVPPTPENSTPHPTFDEGYDHIPKALTNVHAASSAQSLPGKGNEERILFTQNSLTSPNDLYIITFSQSSSSPTSISKLTSFSAPQLKGKSLDRGESFWFKGAEEKDVQGWILKPPQWEDSYKGKKKSVPVVLLIHGGPQGAWEDQWSTRWNPNVFAQQGYFIVAINPTGSTTFGQAFTDAITKDWGGKPFVDLRNGWQHVLDTYPEVDADRAVAAGASWGGYAVNWIQGHPEYGFGFKALVTHDGVFDTPYNGFSTDELFFFNHDFGGPPWDPKAKPIVDKFNPSNYILNWSTPHLIIHGSKDYRLPETEGIGAWHALQQLGIPSRLVIFPDENHWVLNHGNSLKWHYEVFRWFDKFVGEKGGNEKK</sequence>
<dbReference type="InterPro" id="IPR001375">
    <property type="entry name" value="Peptidase_S9_cat"/>
</dbReference>
<evidence type="ECO:0000256" key="4">
    <source>
        <dbReference type="ARBA" id="ARBA00022801"/>
    </source>
</evidence>
<reference evidence="8" key="1">
    <citation type="submission" date="2016-06" db="EMBL/GenBank/DDBJ databases">
        <title>Draft Genome sequence of the fungus Inonotus baumii.</title>
        <authorList>
            <person name="Zhu H."/>
            <person name="Lin W."/>
        </authorList>
    </citation>
    <scope>NUCLEOTIDE SEQUENCE</scope>
    <source>
        <strain evidence="8">821</strain>
    </source>
</reference>
<accession>A0A9Q5HPY1</accession>
<dbReference type="FunFam" id="3.40.50.1820:FF:000028">
    <property type="entry name" value="S9 family peptidase"/>
    <property type="match status" value="1"/>
</dbReference>
<keyword evidence="2" id="KW-0645">Protease</keyword>
<dbReference type="GO" id="GO:0004252">
    <property type="term" value="F:serine-type endopeptidase activity"/>
    <property type="evidence" value="ECO:0007669"/>
    <property type="project" value="TreeGrafter"/>
</dbReference>
<name>A0A9Q5HPY1_SANBA</name>
<evidence type="ECO:0000256" key="5">
    <source>
        <dbReference type="ARBA" id="ARBA00032829"/>
    </source>
</evidence>
<keyword evidence="9" id="KW-1185">Reference proteome</keyword>
<proteinExistence type="inferred from homology"/>
<dbReference type="PANTHER" id="PTHR42776:SF13">
    <property type="entry name" value="DIPEPTIDYL-PEPTIDASE 5"/>
    <property type="match status" value="1"/>
</dbReference>